<dbReference type="AlphaFoldDB" id="A0A9P4MVZ0"/>
<feature type="coiled-coil region" evidence="1">
    <location>
        <begin position="474"/>
        <end position="557"/>
    </location>
</feature>
<evidence type="ECO:0000256" key="1">
    <source>
        <dbReference type="SAM" id="Coils"/>
    </source>
</evidence>
<protein>
    <submittedName>
        <fullName evidence="3">Uncharacterized protein</fullName>
    </submittedName>
</protein>
<evidence type="ECO:0000313" key="4">
    <source>
        <dbReference type="Proteomes" id="UP000799536"/>
    </source>
</evidence>
<feature type="region of interest" description="Disordered" evidence="2">
    <location>
        <begin position="71"/>
        <end position="112"/>
    </location>
</feature>
<sequence length="626" mass="69848">MSSSNGLANGASPEPGDQPSLAGLIENMGYRGPTSLFTSRYADDISPGTSQNQRAVHPLRYACALRVPVNNTSNPLANGGHTESSTETATTPDNENVSIKDATVGTDDDDVGDIDDAVSNNAIATKEQIEASGMAHGTSLLAVIDKKLGEEVKEHITRFAESISRIMINTHKLLEMLHVSIKAEGGKESDLKIVEQLWTELEQIFQLVTETTTTALPKFLHKQKVNLTLGASAAVQDTLNQAHSILATQHDQIASHHATIGELEIAFSKYRRDTDSKLKDLTDLQERVSRLTMSKSLLKEDMVKAKAEVNAGLKLNKKLQQQKDAVQAEKAELAAENGALKKAVKAGEEKLTKAVEETKQLDSPQMHHLTEELGKEAQKYRTLQEQVTASKKSELRLKDELEQIQSLQNMQAQKFSNQSVEFAKLLQVNKNLTELIARTKSEVSATKAENPAVQQKLMVLNEVKVANESIAVEQAELKHQIKTLEDGLASARQKYTETCQQAAKSHNEAVKLHVQMRQFQEDNDQLKRENQRMEIEHNRLRTDNTKLIRENSQYRAEHEKFLQGLHSYSTLKAPNAKKAASYNSGSRDEVMAARIQVLEEQIRSFERQKYDWEELGTVHLFFIFLL</sequence>
<feature type="region of interest" description="Disordered" evidence="2">
    <location>
        <begin position="1"/>
        <end position="27"/>
    </location>
</feature>
<dbReference type="EMBL" id="ML993969">
    <property type="protein sequence ID" value="KAF2201608.1"/>
    <property type="molecule type" value="Genomic_DNA"/>
</dbReference>
<dbReference type="OrthoDB" id="3945906at2759"/>
<evidence type="ECO:0000313" key="3">
    <source>
        <dbReference type="EMBL" id="KAF2201608.1"/>
    </source>
</evidence>
<comment type="caution">
    <text evidence="3">The sequence shown here is derived from an EMBL/GenBank/DDBJ whole genome shotgun (WGS) entry which is preliminary data.</text>
</comment>
<reference evidence="3" key="1">
    <citation type="journal article" date="2020" name="Stud. Mycol.">
        <title>101 Dothideomycetes genomes: a test case for predicting lifestyles and emergence of pathogens.</title>
        <authorList>
            <person name="Haridas S."/>
            <person name="Albert R."/>
            <person name="Binder M."/>
            <person name="Bloem J."/>
            <person name="Labutti K."/>
            <person name="Salamov A."/>
            <person name="Andreopoulos B."/>
            <person name="Baker S."/>
            <person name="Barry K."/>
            <person name="Bills G."/>
            <person name="Bluhm B."/>
            <person name="Cannon C."/>
            <person name="Castanera R."/>
            <person name="Culley D."/>
            <person name="Daum C."/>
            <person name="Ezra D."/>
            <person name="Gonzalez J."/>
            <person name="Henrissat B."/>
            <person name="Kuo A."/>
            <person name="Liang C."/>
            <person name="Lipzen A."/>
            <person name="Lutzoni F."/>
            <person name="Magnuson J."/>
            <person name="Mondo S."/>
            <person name="Nolan M."/>
            <person name="Ohm R."/>
            <person name="Pangilinan J."/>
            <person name="Park H.-J."/>
            <person name="Ramirez L."/>
            <person name="Alfaro M."/>
            <person name="Sun H."/>
            <person name="Tritt A."/>
            <person name="Yoshinaga Y."/>
            <person name="Zwiers L.-H."/>
            <person name="Turgeon B."/>
            <person name="Goodwin S."/>
            <person name="Spatafora J."/>
            <person name="Crous P."/>
            <person name="Grigoriev I."/>
        </authorList>
    </citation>
    <scope>NUCLEOTIDE SEQUENCE</scope>
    <source>
        <strain evidence="3">ATCC 74209</strain>
    </source>
</reference>
<dbReference type="Proteomes" id="UP000799536">
    <property type="component" value="Unassembled WGS sequence"/>
</dbReference>
<keyword evidence="1" id="KW-0175">Coiled coil</keyword>
<gene>
    <name evidence="3" type="ORF">GQ43DRAFT_31185</name>
</gene>
<proteinExistence type="predicted"/>
<organism evidence="3 4">
    <name type="scientific">Delitschia confertaspora ATCC 74209</name>
    <dbReference type="NCBI Taxonomy" id="1513339"/>
    <lineage>
        <taxon>Eukaryota</taxon>
        <taxon>Fungi</taxon>
        <taxon>Dikarya</taxon>
        <taxon>Ascomycota</taxon>
        <taxon>Pezizomycotina</taxon>
        <taxon>Dothideomycetes</taxon>
        <taxon>Pleosporomycetidae</taxon>
        <taxon>Pleosporales</taxon>
        <taxon>Delitschiaceae</taxon>
        <taxon>Delitschia</taxon>
    </lineage>
</organism>
<evidence type="ECO:0000256" key="2">
    <source>
        <dbReference type="SAM" id="MobiDB-lite"/>
    </source>
</evidence>
<accession>A0A9P4MVZ0</accession>
<keyword evidence="4" id="KW-1185">Reference proteome</keyword>
<feature type="coiled-coil region" evidence="1">
    <location>
        <begin position="316"/>
        <end position="449"/>
    </location>
</feature>
<name>A0A9P4MVZ0_9PLEO</name>
<feature type="compositionally biased region" description="Polar residues" evidence="2">
    <location>
        <begin position="71"/>
        <end position="97"/>
    </location>
</feature>